<gene>
    <name evidence="4" type="ORF">LINF_060012700</name>
</gene>
<feature type="compositionally biased region" description="Polar residues" evidence="2">
    <location>
        <begin position="146"/>
        <end position="157"/>
    </location>
</feature>
<feature type="region of interest" description="Disordered" evidence="2">
    <location>
        <begin position="295"/>
        <end position="326"/>
    </location>
</feature>
<organism evidence="4 5">
    <name type="scientific">Leishmania infantum</name>
    <dbReference type="NCBI Taxonomy" id="5671"/>
    <lineage>
        <taxon>Eukaryota</taxon>
        <taxon>Discoba</taxon>
        <taxon>Euglenozoa</taxon>
        <taxon>Kinetoplastea</taxon>
        <taxon>Metakinetoplastina</taxon>
        <taxon>Trypanosomatida</taxon>
        <taxon>Trypanosomatidae</taxon>
        <taxon>Leishmaniinae</taxon>
        <taxon>Leishmania</taxon>
    </lineage>
</organism>
<dbReference type="InterPro" id="IPR035892">
    <property type="entry name" value="C2_domain_sf"/>
</dbReference>
<accession>A0A6L0WI50</accession>
<dbReference type="PANTHER" id="PTHR39666">
    <property type="entry name" value="RANBP2-TYPE DOMAIN-CONTAINING PROTEIN"/>
    <property type="match status" value="1"/>
</dbReference>
<dbReference type="InterPro" id="IPR002110">
    <property type="entry name" value="Ankyrin_rpt"/>
</dbReference>
<dbReference type="EMBL" id="LR812939">
    <property type="protein sequence ID" value="CAC9446195.1"/>
    <property type="molecule type" value="Genomic_DNA"/>
</dbReference>
<evidence type="ECO:0000259" key="3">
    <source>
        <dbReference type="PROSITE" id="PS50004"/>
    </source>
</evidence>
<evidence type="ECO:0000256" key="2">
    <source>
        <dbReference type="SAM" id="MobiDB-lite"/>
    </source>
</evidence>
<evidence type="ECO:0000313" key="5">
    <source>
        <dbReference type="Proteomes" id="UP000255414"/>
    </source>
</evidence>
<dbReference type="Gene3D" id="2.60.40.150">
    <property type="entry name" value="C2 domain"/>
    <property type="match status" value="1"/>
</dbReference>
<feature type="region of interest" description="Disordered" evidence="2">
    <location>
        <begin position="564"/>
        <end position="591"/>
    </location>
</feature>
<evidence type="ECO:0000256" key="1">
    <source>
        <dbReference type="PROSITE-ProRule" id="PRU00023"/>
    </source>
</evidence>
<dbReference type="PROSITE" id="PS50004">
    <property type="entry name" value="C2"/>
    <property type="match status" value="1"/>
</dbReference>
<keyword evidence="1" id="KW-0040">ANK repeat</keyword>
<dbReference type="Pfam" id="PF00168">
    <property type="entry name" value="C2"/>
    <property type="match status" value="1"/>
</dbReference>
<feature type="region of interest" description="Disordered" evidence="2">
    <location>
        <begin position="430"/>
        <end position="499"/>
    </location>
</feature>
<dbReference type="OMA" id="WNGQLRV"/>
<dbReference type="SMR" id="A0A6L0WI50"/>
<dbReference type="SUPFAM" id="SSF49562">
    <property type="entry name" value="C2 domain (Calcium/lipid-binding domain, CaLB)"/>
    <property type="match status" value="1"/>
</dbReference>
<dbReference type="PROSITE" id="PS50088">
    <property type="entry name" value="ANK_REPEAT"/>
    <property type="match status" value="1"/>
</dbReference>
<feature type="domain" description="C2" evidence="3">
    <location>
        <begin position="1"/>
        <end position="106"/>
    </location>
</feature>
<feature type="region of interest" description="Disordered" evidence="2">
    <location>
        <begin position="138"/>
        <end position="167"/>
    </location>
</feature>
<dbReference type="SUPFAM" id="SSF48403">
    <property type="entry name" value="Ankyrin repeat"/>
    <property type="match status" value="1"/>
</dbReference>
<dbReference type="Proteomes" id="UP000255414">
    <property type="component" value="Chromosome 6"/>
</dbReference>
<evidence type="ECO:0000313" key="4">
    <source>
        <dbReference type="EMBL" id="CAC9446195.1"/>
    </source>
</evidence>
<dbReference type="PROSITE" id="PS50297">
    <property type="entry name" value="ANK_REP_REGION"/>
    <property type="match status" value="1"/>
</dbReference>
<feature type="compositionally biased region" description="Polar residues" evidence="2">
    <location>
        <begin position="190"/>
        <end position="212"/>
    </location>
</feature>
<feature type="repeat" description="ANK" evidence="1">
    <location>
        <begin position="638"/>
        <end position="659"/>
    </location>
</feature>
<dbReference type="Pfam" id="PF12796">
    <property type="entry name" value="Ank_2"/>
    <property type="match status" value="1"/>
</dbReference>
<protein>
    <submittedName>
        <fullName evidence="4">C2_domain/Ankyrin_repeats_(3_copies )/Ankyrin_repeat_-_putative</fullName>
    </submittedName>
</protein>
<dbReference type="PANTHER" id="PTHR39666:SF5">
    <property type="entry name" value="C2 DOMAIN-CONTAINING PROTEIN"/>
    <property type="match status" value="1"/>
</dbReference>
<reference evidence="4" key="1">
    <citation type="submission" date="2020-06" db="EMBL/GenBank/DDBJ databases">
        <authorList>
            <person name="Gonzalez-de la Fuente S."/>
            <person name="Peiro-Pastor R."/>
            <person name="Rastrojo A."/>
            <person name="Moreno J."/>
            <person name="Carrasco-Ramiro F."/>
            <person name="Requena JM."/>
            <person name="Aguado B."/>
        </authorList>
    </citation>
    <scope>NUCLEOTIDE SEQUENCE</scope>
</reference>
<dbReference type="CDD" id="cd00030">
    <property type="entry name" value="C2"/>
    <property type="match status" value="1"/>
</dbReference>
<proteinExistence type="predicted"/>
<name>A0A6L0WI50_LEIIN</name>
<dbReference type="AlphaFoldDB" id="A0A6L0WI50"/>
<dbReference type="Gene3D" id="1.25.40.20">
    <property type="entry name" value="Ankyrin repeat-containing domain"/>
    <property type="match status" value="1"/>
</dbReference>
<feature type="compositionally biased region" description="Low complexity" evidence="2">
    <location>
        <begin position="470"/>
        <end position="492"/>
    </location>
</feature>
<dbReference type="InterPro" id="IPR000008">
    <property type="entry name" value="C2_dom"/>
</dbReference>
<dbReference type="InterPro" id="IPR036770">
    <property type="entry name" value="Ankyrin_rpt-contain_sf"/>
</dbReference>
<sequence length="739" mass="75203">MPNAVVTLTIVKAEALVALNPGGTSNPFFTATIGAQSVTTPVVCKTVNPVFNTTFTFYGCPLPAMLTLRAFNKIQFVDIEDPLGTATVTLFDLQPETTTKVVQLSHGGVAALAQRALNGCGAVTITYSVAPMPAEEADPAVENAASKPSSLPSSTAAPISVPAAHNIDGTGPASIPVASVPREGAAGTLGSVTHGSSSNLLASDPSATNPAATTARLKPNEGATAAAREGAAPSFSVLGATPQQRSQLTPPSLSPARPPAIATYLVPQVAPPPSSPATMHMSVKTVPTNGYESYAVQGAKLPPPPPMPEEAAAADQVPSSTPAESYYANNTAHNASAAPPSSAADAPSLGSLAMLPVAPNIPASTRFASLQESTSAALSFDTQQQTASASSLYTSAAQAPATASQARLLVIPPHINGTVTPTFFHASQASSLAGSRHPSAGQLPASTRNPSECFPAHAQPPPLAGALPVATAPRSPPLTSSTTSSLRSTPAAQSAQRRHNTVSFAASPFPAENFVAAPSSASTCAAATRRGVAPASATAGLQHSAGAGAAFPSGADRCATYASASVASGTTSPRRRSPRSETEPGAEASAITSASQIYADKEYLFEVAATGADVEVFRRLRQVDPALTNGFLECLDYSGRSLLHIAAWNGQLRVLQILLCPQPAEPMIDLRSVVAAKSGNTILHAAACGGQAEVAQWLRYSHPTAGPLLLSMHNARSMTAAECAMEAGFPHVARLLMPN</sequence>
<feature type="region of interest" description="Disordered" evidence="2">
    <location>
        <begin position="186"/>
        <end position="213"/>
    </location>
</feature>
<dbReference type="SMART" id="SM00239">
    <property type="entry name" value="C2"/>
    <property type="match status" value="1"/>
</dbReference>